<protein>
    <submittedName>
        <fullName evidence="1">5-oxoprolinase subunit PxpA</fullName>
    </submittedName>
</protein>
<dbReference type="EMBL" id="BAAAFI010000049">
    <property type="protein sequence ID" value="GAA0881295.1"/>
    <property type="molecule type" value="Genomic_DNA"/>
</dbReference>
<dbReference type="PANTHER" id="PTHR30292">
    <property type="entry name" value="UNCHARACTERIZED PROTEIN YBGL-RELATED"/>
    <property type="match status" value="1"/>
</dbReference>
<evidence type="ECO:0000313" key="2">
    <source>
        <dbReference type="Proteomes" id="UP001500469"/>
    </source>
</evidence>
<evidence type="ECO:0000313" key="1">
    <source>
        <dbReference type="EMBL" id="GAA0881295.1"/>
    </source>
</evidence>
<accession>A0ABP3YLP7</accession>
<keyword evidence="2" id="KW-1185">Reference proteome</keyword>
<proteinExistence type="predicted"/>
<reference evidence="2" key="1">
    <citation type="journal article" date="2019" name="Int. J. Syst. Evol. Microbiol.">
        <title>The Global Catalogue of Microorganisms (GCM) 10K type strain sequencing project: providing services to taxonomists for standard genome sequencing and annotation.</title>
        <authorList>
            <consortium name="The Broad Institute Genomics Platform"/>
            <consortium name="The Broad Institute Genome Sequencing Center for Infectious Disease"/>
            <person name="Wu L."/>
            <person name="Ma J."/>
        </authorList>
    </citation>
    <scope>NUCLEOTIDE SEQUENCE [LARGE SCALE GENOMIC DNA]</scope>
    <source>
        <strain evidence="2">JCM 16112</strain>
    </source>
</reference>
<dbReference type="SUPFAM" id="SSF88713">
    <property type="entry name" value="Glycoside hydrolase/deacetylase"/>
    <property type="match status" value="1"/>
</dbReference>
<dbReference type="Proteomes" id="UP001500469">
    <property type="component" value="Unassembled WGS sequence"/>
</dbReference>
<dbReference type="PANTHER" id="PTHR30292:SF0">
    <property type="entry name" value="5-OXOPROLINASE SUBUNIT A"/>
    <property type="match status" value="1"/>
</dbReference>
<dbReference type="InterPro" id="IPR011330">
    <property type="entry name" value="Glyco_hydro/deAcase_b/a-brl"/>
</dbReference>
<sequence length="239" mass="26634">MNATYTINCDLGEGIPHEDKIIPWIDLASIACGGHIGDRNSIAASLDLVRKFEKKAGAHPSYPDRINFGRKTLIIARNDLINSVKKQIQLYLEIASFKGIPADHIKFHGALYNDAAEDQALAELLATFLKNEFPGIPLFVPPQSELEKAALANQLPIRLEIFGDRAYQDDLKLAPRKTQNSLLIQTNQVISHLETILLSGQLTTWSGTLVPIQADTLCFHGDNPGILEFLPQVRKRFWQ</sequence>
<dbReference type="InterPro" id="IPR005501">
    <property type="entry name" value="LamB/YcsF/PxpA-like"/>
</dbReference>
<organism evidence="1 2">
    <name type="scientific">Algoriphagus jejuensis</name>
    <dbReference type="NCBI Taxonomy" id="419934"/>
    <lineage>
        <taxon>Bacteria</taxon>
        <taxon>Pseudomonadati</taxon>
        <taxon>Bacteroidota</taxon>
        <taxon>Cytophagia</taxon>
        <taxon>Cytophagales</taxon>
        <taxon>Cyclobacteriaceae</taxon>
        <taxon>Algoriphagus</taxon>
    </lineage>
</organism>
<name>A0ABP3YLP7_9BACT</name>
<dbReference type="RefSeq" id="WP_343855124.1">
    <property type="nucleotide sequence ID" value="NZ_BAAAFI010000049.1"/>
</dbReference>
<gene>
    <name evidence="1" type="ORF">GCM10009119_42650</name>
</gene>
<dbReference type="CDD" id="cd10801">
    <property type="entry name" value="LamB_YcsF_like_1"/>
    <property type="match status" value="1"/>
</dbReference>
<dbReference type="Pfam" id="PF03746">
    <property type="entry name" value="LamB_YcsF"/>
    <property type="match status" value="1"/>
</dbReference>
<dbReference type="Gene3D" id="3.20.20.370">
    <property type="entry name" value="Glycoside hydrolase/deacetylase"/>
    <property type="match status" value="1"/>
</dbReference>
<comment type="caution">
    <text evidence="1">The sequence shown here is derived from an EMBL/GenBank/DDBJ whole genome shotgun (WGS) entry which is preliminary data.</text>
</comment>